<feature type="region of interest" description="Disordered" evidence="12">
    <location>
        <begin position="659"/>
        <end position="679"/>
    </location>
</feature>
<evidence type="ECO:0000256" key="12">
    <source>
        <dbReference type="SAM" id="MobiDB-lite"/>
    </source>
</evidence>
<feature type="compositionally biased region" description="Basic and acidic residues" evidence="12">
    <location>
        <begin position="368"/>
        <end position="386"/>
    </location>
</feature>
<keyword evidence="7 11" id="KW-0132">Cell division</keyword>
<dbReference type="GO" id="GO:0005737">
    <property type="term" value="C:cytoplasm"/>
    <property type="evidence" value="ECO:0007669"/>
    <property type="project" value="UniProtKB-SubCell"/>
</dbReference>
<evidence type="ECO:0000256" key="8">
    <source>
        <dbReference type="ARBA" id="ARBA00022776"/>
    </source>
</evidence>
<dbReference type="PIRSF" id="PIRSF017126">
    <property type="entry name" value="Condensin_H"/>
    <property type="match status" value="1"/>
</dbReference>
<name>A0A8C4KX01_EQUAS</name>
<evidence type="ECO:0000256" key="7">
    <source>
        <dbReference type="ARBA" id="ARBA00022618"/>
    </source>
</evidence>
<evidence type="ECO:0000256" key="5">
    <source>
        <dbReference type="ARBA" id="ARBA00022454"/>
    </source>
</evidence>
<evidence type="ECO:0000256" key="2">
    <source>
        <dbReference type="ARBA" id="ARBA00004496"/>
    </source>
</evidence>
<feature type="region of interest" description="Disordered" evidence="12">
    <location>
        <begin position="180"/>
        <end position="208"/>
    </location>
</feature>
<gene>
    <name evidence="13" type="primary">NCAPH</name>
</gene>
<sequence>MSNSSSDTCGDPQSASLPSDRVLSMAMPRKASLSTPDTPVLKDFPQNDDEKERLQRRRSRVTDLQLNADSPHFLASPSSRSIDVSAMTPKFTNTQIAEHYSTCIKLSTENKITTKNAFGLHLIDFMSEILKQKDTEPTNFKVAAGTLDASAKIYAVRVDAVHTDVFRVLGGLGKDVPSLEEVESQGADGSAAEMGAGRKPPKPKKKHSYKTIEQNVSNLNVPEADRKCEVDPMFQRTIASFDECSTAGVFLSTLHCHDYRSELLFPSDVRVLSTEAPLEFPDLGWVDMTDLKAPLQQCAEDRQICPSLAGFQFTNWDSETHNESVSALVDKFKKNDEVFDINAEVEESDCGDFPKGPLEDDFDDNDEPDHTTAGDPEEVRSSEEPCHVQSCQEEMIPLGDGDIRTMCPLLSMKPGEYSYFSPRTMSMWAGPDHWRFRPRHKHDAASQAENRKKMLKLLPKRNWRATTLPTDFHYETNDLVQLHLKPGTRLLRMAQGERTGTVHYEEIGDYDYNNPNDTSNFCPGLQVKGEDYIFMKPRLISDQCLSNFECVNKIEIHYAKTAKKMDMKKLKQSMWHLLADSSKQADAEANHRETGEEEQPVEVANGKTLSRLTKDLQKSLPPVMAQNLSVPLAFACLLHLANEKNLELEGNKDLSDVFVRQEDESSSKQAAAGATSPVQ</sequence>
<dbReference type="AlphaFoldDB" id="A0A8C4KX01"/>
<dbReference type="GO" id="GO:0051301">
    <property type="term" value="P:cell division"/>
    <property type="evidence" value="ECO:0007669"/>
    <property type="project" value="UniProtKB-KW"/>
</dbReference>
<comment type="similarity">
    <text evidence="3 11">Belongs to the CND2 (condensin subunit 2) family.</text>
</comment>
<dbReference type="InterPro" id="IPR022816">
    <property type="entry name" value="Condensin_barren_su2"/>
</dbReference>
<organism evidence="13">
    <name type="scientific">Equus asinus asinus</name>
    <dbReference type="NCBI Taxonomy" id="83772"/>
    <lineage>
        <taxon>Eukaryota</taxon>
        <taxon>Metazoa</taxon>
        <taxon>Chordata</taxon>
        <taxon>Craniata</taxon>
        <taxon>Vertebrata</taxon>
        <taxon>Euteleostomi</taxon>
        <taxon>Mammalia</taxon>
        <taxon>Eutheria</taxon>
        <taxon>Laurasiatheria</taxon>
        <taxon>Perissodactyla</taxon>
        <taxon>Equidae</taxon>
        <taxon>Equus</taxon>
    </lineage>
</organism>
<dbReference type="GO" id="GO:0000796">
    <property type="term" value="C:condensin complex"/>
    <property type="evidence" value="ECO:0007669"/>
    <property type="project" value="InterPro"/>
</dbReference>
<evidence type="ECO:0000313" key="13">
    <source>
        <dbReference type="Ensembl" id="ENSEASP00005002294.1"/>
    </source>
</evidence>
<keyword evidence="8 11" id="KW-0498">Mitosis</keyword>
<accession>A0A8C4KX01</accession>
<dbReference type="Pfam" id="PF05786">
    <property type="entry name" value="Cnd2"/>
    <property type="match status" value="2"/>
</dbReference>
<reference evidence="13" key="1">
    <citation type="submission" date="2023-03" db="UniProtKB">
        <authorList>
            <consortium name="Ensembl"/>
        </authorList>
    </citation>
    <scope>IDENTIFICATION</scope>
</reference>
<protein>
    <recommendedName>
        <fullName evidence="4 11">Condensin complex subunit 2</fullName>
    </recommendedName>
</protein>
<proteinExistence type="inferred from homology"/>
<dbReference type="PANTHER" id="PTHR13108">
    <property type="entry name" value="CONDENSIN COMPLEX SUBUNIT 2"/>
    <property type="match status" value="1"/>
</dbReference>
<evidence type="ECO:0000256" key="4">
    <source>
        <dbReference type="ARBA" id="ARBA00016065"/>
    </source>
</evidence>
<feature type="compositionally biased region" description="Basic residues" evidence="12">
    <location>
        <begin position="199"/>
        <end position="208"/>
    </location>
</feature>
<feature type="region of interest" description="Disordered" evidence="12">
    <location>
        <begin position="345"/>
        <end position="388"/>
    </location>
</feature>
<keyword evidence="6" id="KW-0963">Cytoplasm</keyword>
<evidence type="ECO:0000256" key="9">
    <source>
        <dbReference type="ARBA" id="ARBA00023067"/>
    </source>
</evidence>
<evidence type="ECO:0000256" key="10">
    <source>
        <dbReference type="ARBA" id="ARBA00023306"/>
    </source>
</evidence>
<feature type="region of interest" description="Disordered" evidence="12">
    <location>
        <begin position="1"/>
        <end position="61"/>
    </location>
</feature>
<evidence type="ECO:0000256" key="1">
    <source>
        <dbReference type="ARBA" id="ARBA00004286"/>
    </source>
</evidence>
<feature type="compositionally biased region" description="Polar residues" evidence="12">
    <location>
        <begin position="1"/>
        <end position="17"/>
    </location>
</feature>
<evidence type="ECO:0000256" key="11">
    <source>
        <dbReference type="PIRNR" id="PIRNR017126"/>
    </source>
</evidence>
<dbReference type="PANTHER" id="PTHR13108:SF9">
    <property type="entry name" value="CONDENSIN COMPLEX SUBUNIT 2"/>
    <property type="match status" value="1"/>
</dbReference>
<feature type="compositionally biased region" description="Basic and acidic residues" evidence="12">
    <location>
        <begin position="583"/>
        <end position="594"/>
    </location>
</feature>
<keyword evidence="10 11" id="KW-0131">Cell cycle</keyword>
<comment type="subcellular location">
    <subcellularLocation>
        <location evidence="1">Chromosome</location>
    </subcellularLocation>
    <subcellularLocation>
        <location evidence="2">Cytoplasm</location>
    </subcellularLocation>
</comment>
<keyword evidence="9 11" id="KW-0226">DNA condensation</keyword>
<evidence type="ECO:0000256" key="6">
    <source>
        <dbReference type="ARBA" id="ARBA00022490"/>
    </source>
</evidence>
<dbReference type="GO" id="GO:0003682">
    <property type="term" value="F:chromatin binding"/>
    <property type="evidence" value="ECO:0007669"/>
    <property type="project" value="TreeGrafter"/>
</dbReference>
<dbReference type="Ensembl" id="ENSEAST00005002530.1">
    <property type="protein sequence ID" value="ENSEASP00005002294.1"/>
    <property type="gene ID" value="ENSEASG00005001732.1"/>
</dbReference>
<evidence type="ECO:0000256" key="3">
    <source>
        <dbReference type="ARBA" id="ARBA00009471"/>
    </source>
</evidence>
<comment type="function">
    <text evidence="11">Regulatory subunit of the condensin complex, a complex required for conversion of interphase chromatin into mitotic-like condense chromosomes.</text>
</comment>
<feature type="region of interest" description="Disordered" evidence="12">
    <location>
        <begin position="581"/>
        <end position="602"/>
    </location>
</feature>
<dbReference type="GO" id="GO:0007076">
    <property type="term" value="P:mitotic chromosome condensation"/>
    <property type="evidence" value="ECO:0007669"/>
    <property type="project" value="InterPro"/>
</dbReference>
<keyword evidence="5" id="KW-0158">Chromosome</keyword>